<proteinExistence type="predicted"/>
<dbReference type="PANTHER" id="PTHR43194:SF5">
    <property type="entry name" value="PIMELOYL-[ACYL-CARRIER PROTEIN] METHYL ESTER ESTERASE"/>
    <property type="match status" value="1"/>
</dbReference>
<dbReference type="EMBL" id="JACIFU010000001">
    <property type="protein sequence ID" value="MBB4173434.1"/>
    <property type="molecule type" value="Genomic_DNA"/>
</dbReference>
<gene>
    <name evidence="2" type="ORF">GGR93_001195</name>
</gene>
<dbReference type="GO" id="GO:0003824">
    <property type="term" value="F:catalytic activity"/>
    <property type="evidence" value="ECO:0007669"/>
    <property type="project" value="InterPro"/>
</dbReference>
<accession>A0A7W6M6Q1</accession>
<dbReference type="InterPro" id="IPR000073">
    <property type="entry name" value="AB_hydrolase_1"/>
</dbReference>
<protein>
    <submittedName>
        <fullName evidence="2">Pimeloyl-ACP methyl ester carboxylesterase</fullName>
    </submittedName>
</protein>
<dbReference type="PRINTS" id="PR00412">
    <property type="entry name" value="EPOXHYDRLASE"/>
</dbReference>
<dbReference type="PRINTS" id="PR00111">
    <property type="entry name" value="ABHYDROLASE"/>
</dbReference>
<dbReference type="RefSeq" id="WP_025054530.1">
    <property type="nucleotide sequence ID" value="NZ_JACIFU010000001.1"/>
</dbReference>
<dbReference type="InterPro" id="IPR029058">
    <property type="entry name" value="AB_hydrolase_fold"/>
</dbReference>
<dbReference type="PANTHER" id="PTHR43194">
    <property type="entry name" value="HYDROLASE ALPHA/BETA FOLD FAMILY"/>
    <property type="match status" value="1"/>
</dbReference>
<evidence type="ECO:0000259" key="1">
    <source>
        <dbReference type="Pfam" id="PF12697"/>
    </source>
</evidence>
<dbReference type="Pfam" id="PF12697">
    <property type="entry name" value="Abhydrolase_6"/>
    <property type="match status" value="1"/>
</dbReference>
<dbReference type="AlphaFoldDB" id="A0A7W6M6Q1"/>
<dbReference type="InterPro" id="IPR050228">
    <property type="entry name" value="Carboxylesterase_BioH"/>
</dbReference>
<sequence length="268" mass="27815">MTVQQGFAPHIATLGDGPRQALALHCTMAFGGAWAGISKALPELTLIAPDMPSHGRSPDWDGQSDFAETTFAASLAALPDDGPVDVIGHSFGAVIGLMLAIAHPERLRSLTVIEPVFFAVAQNDAPETLAQHAVSAKPFNDAIQSGAFEKAARAFNRMWSSDAPAWDSLPERTRAAMTRGVQVVPDTQSLLFDDTAGLLAPGALDACSVPTLVLRGEDAHAAIIATHDGLLARLPNATGAVIKGAGHMAPISHPAEVATEIGALLGRS</sequence>
<feature type="domain" description="AB hydrolase-1" evidence="1">
    <location>
        <begin position="24"/>
        <end position="259"/>
    </location>
</feature>
<reference evidence="2 3" key="1">
    <citation type="submission" date="2020-08" db="EMBL/GenBank/DDBJ databases">
        <title>Genomic Encyclopedia of Type Strains, Phase IV (KMG-IV): sequencing the most valuable type-strain genomes for metagenomic binning, comparative biology and taxonomic classification.</title>
        <authorList>
            <person name="Goeker M."/>
        </authorList>
    </citation>
    <scope>NUCLEOTIDE SEQUENCE [LARGE SCALE GENOMIC DNA]</scope>
    <source>
        <strain evidence="2 3">DSM 101015</strain>
    </source>
</reference>
<keyword evidence="3" id="KW-1185">Reference proteome</keyword>
<dbReference type="SUPFAM" id="SSF53474">
    <property type="entry name" value="alpha/beta-Hydrolases"/>
    <property type="match status" value="1"/>
</dbReference>
<dbReference type="InterPro" id="IPR000639">
    <property type="entry name" value="Epox_hydrolase-like"/>
</dbReference>
<dbReference type="Gene3D" id="3.40.50.1820">
    <property type="entry name" value="alpha/beta hydrolase"/>
    <property type="match status" value="1"/>
</dbReference>
<comment type="caution">
    <text evidence="2">The sequence shown here is derived from an EMBL/GenBank/DDBJ whole genome shotgun (WGS) entry which is preliminary data.</text>
</comment>
<dbReference type="OrthoDB" id="9804723at2"/>
<name>A0A7W6M6Q1_9RHOB</name>
<organism evidence="2 3">
    <name type="scientific">Sulfitobacter noctilucicola</name>
    <dbReference type="NCBI Taxonomy" id="1342301"/>
    <lineage>
        <taxon>Bacteria</taxon>
        <taxon>Pseudomonadati</taxon>
        <taxon>Pseudomonadota</taxon>
        <taxon>Alphaproteobacteria</taxon>
        <taxon>Rhodobacterales</taxon>
        <taxon>Roseobacteraceae</taxon>
        <taxon>Sulfitobacter</taxon>
    </lineage>
</organism>
<evidence type="ECO:0000313" key="2">
    <source>
        <dbReference type="EMBL" id="MBB4173434.1"/>
    </source>
</evidence>
<dbReference type="Proteomes" id="UP000565745">
    <property type="component" value="Unassembled WGS sequence"/>
</dbReference>
<evidence type="ECO:0000313" key="3">
    <source>
        <dbReference type="Proteomes" id="UP000565745"/>
    </source>
</evidence>